<dbReference type="GO" id="GO:0005507">
    <property type="term" value="F:copper ion binding"/>
    <property type="evidence" value="ECO:0007669"/>
    <property type="project" value="InterPro"/>
</dbReference>
<dbReference type="EMBL" id="UINC01071220">
    <property type="protein sequence ID" value="SVC05956.1"/>
    <property type="molecule type" value="Genomic_DNA"/>
</dbReference>
<feature type="domain" description="Cytochrome oxidase subunit II copper A binding" evidence="9">
    <location>
        <begin position="140"/>
        <end position="258"/>
    </location>
</feature>
<sequence length="258" mass="28342">MSPVPLPPKRKVWCLIARTRTFETTALALFFFGVTTLTVWGFAMPDWLPPAASRHAEGVDGLIRYLLVTTGAIFVIGHAVLIYFILKSGGGEDSTTIQTNPKTERLWSILPVLTMALVSEVGVLFLGVPVWDEIYGEVSEDVLVVDVAARQFEWIVRYPGEDGEFGRTDPAQINGQSNPTGIDDADPRGSDDIVERNILRLPVNRPVQLRLRSHDVLHSFSVAAFRVKQDIVPGMVGSTTFVPTQVGEFEMGCAELCG</sequence>
<evidence type="ECO:0000256" key="3">
    <source>
        <dbReference type="ARBA" id="ARBA00022448"/>
    </source>
</evidence>
<evidence type="ECO:0000256" key="6">
    <source>
        <dbReference type="ARBA" id="ARBA00022989"/>
    </source>
</evidence>
<dbReference type="SUPFAM" id="SSF81464">
    <property type="entry name" value="Cytochrome c oxidase subunit II-like, transmembrane region"/>
    <property type="match status" value="1"/>
</dbReference>
<feature type="transmembrane region" description="Helical" evidence="8">
    <location>
        <begin position="63"/>
        <end position="86"/>
    </location>
</feature>
<feature type="non-terminal residue" evidence="10">
    <location>
        <position position="258"/>
    </location>
</feature>
<dbReference type="Gene3D" id="2.60.40.420">
    <property type="entry name" value="Cupredoxins - blue copper proteins"/>
    <property type="match status" value="1"/>
</dbReference>
<dbReference type="GO" id="GO:0004129">
    <property type="term" value="F:cytochrome-c oxidase activity"/>
    <property type="evidence" value="ECO:0007669"/>
    <property type="project" value="InterPro"/>
</dbReference>
<dbReference type="PRINTS" id="PR01166">
    <property type="entry name" value="CYCOXIDASEII"/>
</dbReference>
<evidence type="ECO:0000256" key="8">
    <source>
        <dbReference type="SAM" id="Phobius"/>
    </source>
</evidence>
<protein>
    <recommendedName>
        <fullName evidence="9">Cytochrome oxidase subunit II copper A binding domain-containing protein</fullName>
    </recommendedName>
</protein>
<keyword evidence="5" id="KW-0249">Electron transport</keyword>
<comment type="similarity">
    <text evidence="2">Belongs to the cytochrome c oxidase subunit 2 family.</text>
</comment>
<accession>A0A382J231</accession>
<dbReference type="AlphaFoldDB" id="A0A382J231"/>
<dbReference type="Pfam" id="PF00116">
    <property type="entry name" value="COX2"/>
    <property type="match status" value="1"/>
</dbReference>
<name>A0A382J231_9ZZZZ</name>
<dbReference type="PROSITE" id="PS50857">
    <property type="entry name" value="COX2_CUA"/>
    <property type="match status" value="1"/>
</dbReference>
<dbReference type="InterPro" id="IPR002429">
    <property type="entry name" value="CcO_II-like_C"/>
</dbReference>
<reference evidence="10" key="1">
    <citation type="submission" date="2018-05" db="EMBL/GenBank/DDBJ databases">
        <authorList>
            <person name="Lanie J.A."/>
            <person name="Ng W.-L."/>
            <person name="Kazmierczak K.M."/>
            <person name="Andrzejewski T.M."/>
            <person name="Davidsen T.M."/>
            <person name="Wayne K.J."/>
            <person name="Tettelin H."/>
            <person name="Glass J.I."/>
            <person name="Rusch D."/>
            <person name="Podicherti R."/>
            <person name="Tsui H.-C.T."/>
            <person name="Winkler M.E."/>
        </authorList>
    </citation>
    <scope>NUCLEOTIDE SEQUENCE</scope>
</reference>
<dbReference type="GO" id="GO:0042773">
    <property type="term" value="P:ATP synthesis coupled electron transport"/>
    <property type="evidence" value="ECO:0007669"/>
    <property type="project" value="TreeGrafter"/>
</dbReference>
<dbReference type="InterPro" id="IPR045187">
    <property type="entry name" value="CcO_II"/>
</dbReference>
<dbReference type="Gene3D" id="1.10.287.90">
    <property type="match status" value="1"/>
</dbReference>
<evidence type="ECO:0000256" key="4">
    <source>
        <dbReference type="ARBA" id="ARBA00022692"/>
    </source>
</evidence>
<evidence type="ECO:0000313" key="10">
    <source>
        <dbReference type="EMBL" id="SVC05956.1"/>
    </source>
</evidence>
<feature type="transmembrane region" description="Helical" evidence="8">
    <location>
        <begin position="106"/>
        <end position="131"/>
    </location>
</feature>
<dbReference type="InterPro" id="IPR008972">
    <property type="entry name" value="Cupredoxin"/>
</dbReference>
<keyword evidence="6 8" id="KW-1133">Transmembrane helix</keyword>
<proteinExistence type="inferred from homology"/>
<gene>
    <name evidence="10" type="ORF">METZ01_LOCUS258810</name>
</gene>
<dbReference type="InterPro" id="IPR036257">
    <property type="entry name" value="Cyt_c_oxidase_su2_TM_sf"/>
</dbReference>
<dbReference type="GO" id="GO:0016020">
    <property type="term" value="C:membrane"/>
    <property type="evidence" value="ECO:0007669"/>
    <property type="project" value="UniProtKB-SubCell"/>
</dbReference>
<evidence type="ECO:0000256" key="1">
    <source>
        <dbReference type="ARBA" id="ARBA00004141"/>
    </source>
</evidence>
<evidence type="ECO:0000259" key="9">
    <source>
        <dbReference type="PROSITE" id="PS50857"/>
    </source>
</evidence>
<dbReference type="PANTHER" id="PTHR22888:SF9">
    <property type="entry name" value="CYTOCHROME C OXIDASE SUBUNIT 2"/>
    <property type="match status" value="1"/>
</dbReference>
<comment type="subcellular location">
    <subcellularLocation>
        <location evidence="1">Membrane</location>
        <topology evidence="1">Multi-pass membrane protein</topology>
    </subcellularLocation>
</comment>
<dbReference type="PANTHER" id="PTHR22888">
    <property type="entry name" value="CYTOCHROME C OXIDASE, SUBUNIT II"/>
    <property type="match status" value="1"/>
</dbReference>
<evidence type="ECO:0000256" key="7">
    <source>
        <dbReference type="ARBA" id="ARBA00023136"/>
    </source>
</evidence>
<feature type="transmembrane region" description="Helical" evidence="8">
    <location>
        <begin position="21"/>
        <end position="43"/>
    </location>
</feature>
<evidence type="ECO:0000256" key="2">
    <source>
        <dbReference type="ARBA" id="ARBA00007866"/>
    </source>
</evidence>
<keyword evidence="7 8" id="KW-0472">Membrane</keyword>
<keyword evidence="3" id="KW-0813">Transport</keyword>
<dbReference type="SUPFAM" id="SSF49503">
    <property type="entry name" value="Cupredoxins"/>
    <property type="match status" value="1"/>
</dbReference>
<evidence type="ECO:0000256" key="5">
    <source>
        <dbReference type="ARBA" id="ARBA00022982"/>
    </source>
</evidence>
<organism evidence="10">
    <name type="scientific">marine metagenome</name>
    <dbReference type="NCBI Taxonomy" id="408172"/>
    <lineage>
        <taxon>unclassified sequences</taxon>
        <taxon>metagenomes</taxon>
        <taxon>ecological metagenomes</taxon>
    </lineage>
</organism>
<keyword evidence="4 8" id="KW-0812">Transmembrane</keyword>